<evidence type="ECO:0000313" key="2">
    <source>
        <dbReference type="EMBL" id="MFD1514586.1"/>
    </source>
</evidence>
<dbReference type="InterPro" id="IPR058872">
    <property type="entry name" value="Halo_prof"/>
</dbReference>
<sequence>MTDPSDHEVAAAADVAGERDDIVADVEAHAGTIARELALLQGGDYGSASFKTSAGEWTVKYEAGDLEYLRFERRSGRETYVVSTKQPPDAEDLADAMEDYGAFVRAFNDHVFAKQGVLDGVPTEFPEVASTADAVAERDRIVARIRETCDAMADQLHRYEGGDYGTFAARVAGSRWELKREGSTTSYLRVGGQGGEYLVSQYQPPSAEAVRDNAAGFVEFVAAFNEHVDDVEADLSRITL</sequence>
<dbReference type="AlphaFoldDB" id="A0ABD6AXM9"/>
<comment type="caution">
    <text evidence="2">The sequence shown here is derived from an EMBL/GenBank/DDBJ whole genome shotgun (WGS) entry which is preliminary data.</text>
</comment>
<reference evidence="2 3" key="1">
    <citation type="journal article" date="2019" name="Int. J. Syst. Evol. Microbiol.">
        <title>The Global Catalogue of Microorganisms (GCM) 10K type strain sequencing project: providing services to taxonomists for standard genome sequencing and annotation.</title>
        <authorList>
            <consortium name="The Broad Institute Genomics Platform"/>
            <consortium name="The Broad Institute Genome Sequencing Center for Infectious Disease"/>
            <person name="Wu L."/>
            <person name="Ma J."/>
        </authorList>
    </citation>
    <scope>NUCLEOTIDE SEQUENCE [LARGE SCALE GENOMIC DNA]</scope>
    <source>
        <strain evidence="2 3">CGMCC 1.12563</strain>
    </source>
</reference>
<feature type="domain" description="Profilin fold" evidence="1">
    <location>
        <begin position="134"/>
        <end position="226"/>
    </location>
</feature>
<gene>
    <name evidence="2" type="ORF">ACFSBT_14995</name>
</gene>
<dbReference type="Proteomes" id="UP001597187">
    <property type="component" value="Unassembled WGS sequence"/>
</dbReference>
<feature type="domain" description="Profilin fold" evidence="1">
    <location>
        <begin position="14"/>
        <end position="109"/>
    </location>
</feature>
<dbReference type="RefSeq" id="WP_250874528.1">
    <property type="nucleotide sequence ID" value="NZ_JALXFV010000008.1"/>
</dbReference>
<name>A0ABD6AXM9_9EURY</name>
<protein>
    <recommendedName>
        <fullName evidence="1">Profilin fold domain-containing protein</fullName>
    </recommendedName>
</protein>
<organism evidence="2 3">
    <name type="scientific">Halomarina rubra</name>
    <dbReference type="NCBI Taxonomy" id="2071873"/>
    <lineage>
        <taxon>Archaea</taxon>
        <taxon>Methanobacteriati</taxon>
        <taxon>Methanobacteriota</taxon>
        <taxon>Stenosarchaea group</taxon>
        <taxon>Halobacteria</taxon>
        <taxon>Halobacteriales</taxon>
        <taxon>Natronomonadaceae</taxon>
        <taxon>Halomarina</taxon>
    </lineage>
</organism>
<proteinExistence type="predicted"/>
<dbReference type="EMBL" id="JBHUDC010000008">
    <property type="protein sequence ID" value="MFD1514586.1"/>
    <property type="molecule type" value="Genomic_DNA"/>
</dbReference>
<keyword evidence="3" id="KW-1185">Reference proteome</keyword>
<accession>A0ABD6AXM9</accession>
<evidence type="ECO:0000259" key="1">
    <source>
        <dbReference type="Pfam" id="PF26420"/>
    </source>
</evidence>
<dbReference type="Pfam" id="PF26420">
    <property type="entry name" value="Halo_prof"/>
    <property type="match status" value="2"/>
</dbReference>
<evidence type="ECO:0000313" key="3">
    <source>
        <dbReference type="Proteomes" id="UP001597187"/>
    </source>
</evidence>